<reference evidence="9 10" key="1">
    <citation type="submission" date="2017-02" db="EMBL/GenBank/DDBJ databases">
        <authorList>
            <person name="Peterson S.W."/>
        </authorList>
    </citation>
    <scope>NUCLEOTIDE SEQUENCE [LARGE SCALE GENOMIC DNA]</scope>
    <source>
        <strain evidence="9 10">DSM 45154</strain>
    </source>
</reference>
<evidence type="ECO:0000256" key="1">
    <source>
        <dbReference type="ARBA" id="ARBA00022490"/>
    </source>
</evidence>
<sequence length="200" mass="20666">MARTRSFDAVILAGGAARRLGGVDKPGLDVGGTTLVERVAAAARGARRLVIVGPERSRPAARYVREDPPGGGPVPALRAGIAQVDAPWCAVLAADMPFFTAADLERLLAAAEGANGAVAVDAEGHPQWLAGIWSTHALRRALADYAGRSLRGLLAPLEPVRVSPADLADSGIAVFDCDTPEALARARATVRPPRPDEATG</sequence>
<keyword evidence="10" id="KW-1185">Reference proteome</keyword>
<keyword evidence="1" id="KW-0963">Cytoplasm</keyword>
<dbReference type="InterPro" id="IPR025877">
    <property type="entry name" value="MobA-like_NTP_Trfase"/>
</dbReference>
<keyword evidence="6" id="KW-0342">GTP-binding</keyword>
<evidence type="ECO:0000256" key="5">
    <source>
        <dbReference type="ARBA" id="ARBA00022842"/>
    </source>
</evidence>
<keyword evidence="2" id="KW-0808">Transferase</keyword>
<evidence type="ECO:0000256" key="4">
    <source>
        <dbReference type="ARBA" id="ARBA00022741"/>
    </source>
</evidence>
<dbReference type="EMBL" id="FUWS01000001">
    <property type="protein sequence ID" value="SJZ40568.1"/>
    <property type="molecule type" value="Genomic_DNA"/>
</dbReference>
<dbReference type="OrthoDB" id="4735656at2"/>
<dbReference type="InterPro" id="IPR029044">
    <property type="entry name" value="Nucleotide-diphossugar_trans"/>
</dbReference>
<dbReference type="PANTHER" id="PTHR19136">
    <property type="entry name" value="MOLYBDENUM COFACTOR GUANYLYLTRANSFERASE"/>
    <property type="match status" value="1"/>
</dbReference>
<keyword evidence="7" id="KW-0501">Molybdenum cofactor biosynthesis</keyword>
<dbReference type="RefSeq" id="WP_078759747.1">
    <property type="nucleotide sequence ID" value="NZ_FUWS01000001.1"/>
</dbReference>
<name>A0A1T4KDN4_9ACTN</name>
<keyword evidence="3" id="KW-0479">Metal-binding</keyword>
<dbReference type="GO" id="GO:0005525">
    <property type="term" value="F:GTP binding"/>
    <property type="evidence" value="ECO:0007669"/>
    <property type="project" value="UniProtKB-KW"/>
</dbReference>
<keyword evidence="5" id="KW-0460">Magnesium</keyword>
<evidence type="ECO:0000256" key="2">
    <source>
        <dbReference type="ARBA" id="ARBA00022679"/>
    </source>
</evidence>
<evidence type="ECO:0000256" key="3">
    <source>
        <dbReference type="ARBA" id="ARBA00022723"/>
    </source>
</evidence>
<dbReference type="Pfam" id="PF12804">
    <property type="entry name" value="NTP_transf_3"/>
    <property type="match status" value="1"/>
</dbReference>
<dbReference type="CDD" id="cd02503">
    <property type="entry name" value="MobA"/>
    <property type="match status" value="1"/>
</dbReference>
<proteinExistence type="predicted"/>
<dbReference type="PANTHER" id="PTHR19136:SF81">
    <property type="entry name" value="MOLYBDENUM COFACTOR GUANYLYLTRANSFERASE"/>
    <property type="match status" value="1"/>
</dbReference>
<dbReference type="AlphaFoldDB" id="A0A1T4KDN4"/>
<dbReference type="GO" id="GO:0006777">
    <property type="term" value="P:Mo-molybdopterin cofactor biosynthetic process"/>
    <property type="evidence" value="ECO:0007669"/>
    <property type="project" value="UniProtKB-KW"/>
</dbReference>
<evidence type="ECO:0000256" key="6">
    <source>
        <dbReference type="ARBA" id="ARBA00023134"/>
    </source>
</evidence>
<keyword evidence="4" id="KW-0547">Nucleotide-binding</keyword>
<evidence type="ECO:0000313" key="10">
    <source>
        <dbReference type="Proteomes" id="UP000190637"/>
    </source>
</evidence>
<accession>A0A1T4KDN4</accession>
<dbReference type="InterPro" id="IPR013482">
    <property type="entry name" value="Molybde_CF_guanTrfase"/>
</dbReference>
<organism evidence="9 10">
    <name type="scientific">Marinactinospora thermotolerans DSM 45154</name>
    <dbReference type="NCBI Taxonomy" id="1122192"/>
    <lineage>
        <taxon>Bacteria</taxon>
        <taxon>Bacillati</taxon>
        <taxon>Actinomycetota</taxon>
        <taxon>Actinomycetes</taxon>
        <taxon>Streptosporangiales</taxon>
        <taxon>Nocardiopsidaceae</taxon>
        <taxon>Marinactinospora</taxon>
    </lineage>
</organism>
<evidence type="ECO:0000313" key="9">
    <source>
        <dbReference type="EMBL" id="SJZ40568.1"/>
    </source>
</evidence>
<gene>
    <name evidence="9" type="ORF">SAMN02745673_00327</name>
</gene>
<dbReference type="SUPFAM" id="SSF53448">
    <property type="entry name" value="Nucleotide-diphospho-sugar transferases"/>
    <property type="match status" value="1"/>
</dbReference>
<evidence type="ECO:0000259" key="8">
    <source>
        <dbReference type="Pfam" id="PF12804"/>
    </source>
</evidence>
<evidence type="ECO:0000256" key="7">
    <source>
        <dbReference type="ARBA" id="ARBA00023150"/>
    </source>
</evidence>
<dbReference type="Gene3D" id="3.90.550.10">
    <property type="entry name" value="Spore Coat Polysaccharide Biosynthesis Protein SpsA, Chain A"/>
    <property type="match status" value="1"/>
</dbReference>
<feature type="domain" description="MobA-like NTP transferase" evidence="8">
    <location>
        <begin position="9"/>
        <end position="157"/>
    </location>
</feature>
<dbReference type="GO" id="GO:0046872">
    <property type="term" value="F:metal ion binding"/>
    <property type="evidence" value="ECO:0007669"/>
    <property type="project" value="UniProtKB-KW"/>
</dbReference>
<protein>
    <submittedName>
        <fullName evidence="9">Molybdopterin-guanine dinucleotide biosynthesis protein A</fullName>
    </submittedName>
</protein>
<dbReference type="Proteomes" id="UP000190637">
    <property type="component" value="Unassembled WGS sequence"/>
</dbReference>
<dbReference type="STRING" id="1122192.SAMN02745673_00327"/>
<dbReference type="GO" id="GO:0016779">
    <property type="term" value="F:nucleotidyltransferase activity"/>
    <property type="evidence" value="ECO:0007669"/>
    <property type="project" value="TreeGrafter"/>
</dbReference>